<feature type="transmembrane region" description="Helical" evidence="1">
    <location>
        <begin position="22"/>
        <end position="47"/>
    </location>
</feature>
<proteinExistence type="predicted"/>
<evidence type="ECO:0000313" key="3">
    <source>
        <dbReference type="Proteomes" id="UP000188184"/>
    </source>
</evidence>
<gene>
    <name evidence="2" type="ORF">B0X71_17230</name>
</gene>
<reference evidence="2 3" key="1">
    <citation type="submission" date="2017-02" db="EMBL/GenBank/DDBJ databases">
        <title>The complete genomic sequence of a novel cold adapted crude oil-degrading bacterium Planococcus qaidamina Y42.</title>
        <authorList>
            <person name="Yang R."/>
        </authorList>
    </citation>
    <scope>NUCLEOTIDE SEQUENCE [LARGE SCALE GENOMIC DNA]</scope>
    <source>
        <strain evidence="2 3">Y42</strain>
    </source>
</reference>
<feature type="transmembrane region" description="Helical" evidence="1">
    <location>
        <begin position="111"/>
        <end position="137"/>
    </location>
</feature>
<dbReference type="EMBL" id="CP019640">
    <property type="protein sequence ID" value="AQQ55192.1"/>
    <property type="molecule type" value="Genomic_DNA"/>
</dbReference>
<feature type="transmembrane region" description="Helical" evidence="1">
    <location>
        <begin position="87"/>
        <end position="104"/>
    </location>
</feature>
<sequence length="185" mass="19930">MNPETKIVDHYIALSVTPARKIAYGALLASLATILQSAGMLGGIGLLVSALSTLAILIGTVISLQLGFLSYLTALFLIAVIQPSELFAFPLTTGLLGLSMGFAFRYFKSGFLAAVFSGISLTLGILFILLIIKFPILGPAATSDVDFNLIMIILLFSIFYSWIWVKGFLSIVKKFSRIPGNRAFD</sequence>
<feature type="transmembrane region" description="Helical" evidence="1">
    <location>
        <begin position="149"/>
        <end position="172"/>
    </location>
</feature>
<keyword evidence="1" id="KW-0472">Membrane</keyword>
<dbReference type="AlphaFoldDB" id="A0A1Q2L5J7"/>
<organism evidence="2 3">
    <name type="scientific">Planococcus lenghuensis</name>
    <dbReference type="NCBI Taxonomy" id="2213202"/>
    <lineage>
        <taxon>Bacteria</taxon>
        <taxon>Bacillati</taxon>
        <taxon>Bacillota</taxon>
        <taxon>Bacilli</taxon>
        <taxon>Bacillales</taxon>
        <taxon>Caryophanaceae</taxon>
        <taxon>Planococcus</taxon>
    </lineage>
</organism>
<evidence type="ECO:0000313" key="2">
    <source>
        <dbReference type="EMBL" id="AQQ55192.1"/>
    </source>
</evidence>
<protein>
    <submittedName>
        <fullName evidence="2">Uncharacterized protein</fullName>
    </submittedName>
</protein>
<keyword evidence="1" id="KW-1133">Transmembrane helix</keyword>
<name>A0A1Q2L5J7_9BACL</name>
<evidence type="ECO:0000256" key="1">
    <source>
        <dbReference type="SAM" id="Phobius"/>
    </source>
</evidence>
<dbReference type="KEGG" id="pmar:B0X71_17230"/>
<keyword evidence="1" id="KW-0812">Transmembrane</keyword>
<feature type="transmembrane region" description="Helical" evidence="1">
    <location>
        <begin position="54"/>
        <end position="81"/>
    </location>
</feature>
<dbReference type="Proteomes" id="UP000188184">
    <property type="component" value="Chromosome"/>
</dbReference>
<keyword evidence="3" id="KW-1185">Reference proteome</keyword>
<accession>A0A1Q2L5J7</accession>